<keyword evidence="1 4" id="KW-0808">Transferase</keyword>
<dbReference type="InterPro" id="IPR036388">
    <property type="entry name" value="WH-like_DNA-bd_sf"/>
</dbReference>
<dbReference type="RefSeq" id="WP_072318839.1">
    <property type="nucleotide sequence ID" value="NZ_FPJE01000026.1"/>
</dbReference>
<keyword evidence="5" id="KW-1185">Reference proteome</keyword>
<accession>A0A1K1RIU0</accession>
<dbReference type="InterPro" id="IPR011991">
    <property type="entry name" value="ArsR-like_HTH"/>
</dbReference>
<dbReference type="Pfam" id="PF12802">
    <property type="entry name" value="MarR_2"/>
    <property type="match status" value="1"/>
</dbReference>
<dbReference type="CDD" id="cd00090">
    <property type="entry name" value="HTH_ARSR"/>
    <property type="match status" value="1"/>
</dbReference>
<evidence type="ECO:0000313" key="5">
    <source>
        <dbReference type="Proteomes" id="UP000182248"/>
    </source>
</evidence>
<dbReference type="InterPro" id="IPR050769">
    <property type="entry name" value="NAT_camello-type"/>
</dbReference>
<feature type="domain" description="N-acetyltransferase" evidence="3">
    <location>
        <begin position="176"/>
        <end position="317"/>
    </location>
</feature>
<gene>
    <name evidence="4" type="ORF">SAMN02927921_03590</name>
</gene>
<dbReference type="Proteomes" id="UP000182248">
    <property type="component" value="Unassembled WGS sequence"/>
</dbReference>
<organism evidence="4 5">
    <name type="scientific">Sinomicrobium oceani</name>
    <dbReference type="NCBI Taxonomy" id="1150368"/>
    <lineage>
        <taxon>Bacteria</taxon>
        <taxon>Pseudomonadati</taxon>
        <taxon>Bacteroidota</taxon>
        <taxon>Flavobacteriia</taxon>
        <taxon>Flavobacteriales</taxon>
        <taxon>Flavobacteriaceae</taxon>
        <taxon>Sinomicrobium</taxon>
    </lineage>
</organism>
<dbReference type="PROSITE" id="PS51186">
    <property type="entry name" value="GNAT"/>
    <property type="match status" value="1"/>
</dbReference>
<protein>
    <submittedName>
        <fullName evidence="4">Transcriptional regulator, MarR family with acetyltransferase activity</fullName>
    </submittedName>
</protein>
<dbReference type="STRING" id="1150368.SAMN02927921_03590"/>
<dbReference type="SMART" id="SM00347">
    <property type="entry name" value="HTH_MARR"/>
    <property type="match status" value="1"/>
</dbReference>
<dbReference type="GO" id="GO:0003700">
    <property type="term" value="F:DNA-binding transcription factor activity"/>
    <property type="evidence" value="ECO:0007669"/>
    <property type="project" value="InterPro"/>
</dbReference>
<dbReference type="PANTHER" id="PTHR13947">
    <property type="entry name" value="GNAT FAMILY N-ACETYLTRANSFERASE"/>
    <property type="match status" value="1"/>
</dbReference>
<dbReference type="AlphaFoldDB" id="A0A1K1RIU0"/>
<dbReference type="InterPro" id="IPR036390">
    <property type="entry name" value="WH_DNA-bd_sf"/>
</dbReference>
<dbReference type="Gene3D" id="1.10.10.10">
    <property type="entry name" value="Winged helix-like DNA-binding domain superfamily/Winged helix DNA-binding domain"/>
    <property type="match status" value="1"/>
</dbReference>
<evidence type="ECO:0000313" key="4">
    <source>
        <dbReference type="EMBL" id="SFW71715.1"/>
    </source>
</evidence>
<evidence type="ECO:0000256" key="1">
    <source>
        <dbReference type="ARBA" id="ARBA00022679"/>
    </source>
</evidence>
<feature type="domain" description="HTH marR-type" evidence="2">
    <location>
        <begin position="9"/>
        <end position="149"/>
    </location>
</feature>
<reference evidence="4 5" key="1">
    <citation type="submission" date="2016-11" db="EMBL/GenBank/DDBJ databases">
        <authorList>
            <person name="Jaros S."/>
            <person name="Januszkiewicz K."/>
            <person name="Wedrychowicz H."/>
        </authorList>
    </citation>
    <scope>NUCLEOTIDE SEQUENCE [LARGE SCALE GENOMIC DNA]</scope>
    <source>
        <strain evidence="4 5">CGMCC 1.12145</strain>
    </source>
</reference>
<evidence type="ECO:0000259" key="2">
    <source>
        <dbReference type="PROSITE" id="PS50995"/>
    </source>
</evidence>
<dbReference type="InterPro" id="IPR000182">
    <property type="entry name" value="GNAT_dom"/>
</dbReference>
<dbReference type="CDD" id="cd04301">
    <property type="entry name" value="NAT_SF"/>
    <property type="match status" value="1"/>
</dbReference>
<proteinExistence type="predicted"/>
<dbReference type="SUPFAM" id="SSF46785">
    <property type="entry name" value="Winged helix' DNA-binding domain"/>
    <property type="match status" value="1"/>
</dbReference>
<name>A0A1K1RIU0_9FLAO</name>
<dbReference type="Gene3D" id="3.40.630.30">
    <property type="match status" value="1"/>
</dbReference>
<dbReference type="GO" id="GO:0008080">
    <property type="term" value="F:N-acetyltransferase activity"/>
    <property type="evidence" value="ECO:0007669"/>
    <property type="project" value="InterPro"/>
</dbReference>
<dbReference type="SUPFAM" id="SSF55729">
    <property type="entry name" value="Acyl-CoA N-acyltransferases (Nat)"/>
    <property type="match status" value="1"/>
</dbReference>
<evidence type="ECO:0000259" key="3">
    <source>
        <dbReference type="PROSITE" id="PS51186"/>
    </source>
</evidence>
<dbReference type="Pfam" id="PF00583">
    <property type="entry name" value="Acetyltransf_1"/>
    <property type="match status" value="1"/>
</dbReference>
<dbReference type="PROSITE" id="PS50995">
    <property type="entry name" value="HTH_MARR_2"/>
    <property type="match status" value="1"/>
</dbReference>
<dbReference type="InterPro" id="IPR016181">
    <property type="entry name" value="Acyl_CoA_acyltransferase"/>
</dbReference>
<sequence>MDFFSRTGKMALGSRLRLLTARLTDDAATIYDVYEIGLKPKWFPVFFVLSEEGEKTITEIAGEIGHSQPSVSKIVREMTAAGLISENNDTEDKRRNVVALTPEGIEATARIKEQYSDVNAAVEDMIASSRHNLWEAIEEWEYLLDRKSLYQRVEEQRKIRESKKVRIVPYAEQYRATFKTLNEEWISTYFEMEEADYKALHDPEGYIIDKGGSIFVALYDNEPVGVCALIRMQDPAYDFEMAKMAVSPVARGKNIGFLLGQAVMRKAKELGGKQIYLESNTVLKPAIGLYRKLGFRKIAGHFTPYKRCNIQMAADLHTFAD</sequence>
<dbReference type="EMBL" id="FPJE01000026">
    <property type="protein sequence ID" value="SFW71715.1"/>
    <property type="molecule type" value="Genomic_DNA"/>
</dbReference>
<dbReference type="OrthoDB" id="1431064at2"/>
<dbReference type="PANTHER" id="PTHR13947:SF37">
    <property type="entry name" value="LD18367P"/>
    <property type="match status" value="1"/>
</dbReference>
<dbReference type="InterPro" id="IPR000835">
    <property type="entry name" value="HTH_MarR-typ"/>
</dbReference>